<feature type="site" description="Important for catalytic activity and assists the phosphoryl transfer reaction to Asp8 by balancing charge and orienting the reacting groups" evidence="13">
    <location>
        <position position="148"/>
    </location>
</feature>
<dbReference type="InterPro" id="IPR036412">
    <property type="entry name" value="HAD-like_sf"/>
</dbReference>
<dbReference type="STRING" id="301148.B4135_3603"/>
<feature type="binding site" evidence="11">
    <location>
        <begin position="45"/>
        <end position="50"/>
    </location>
    <ligand>
        <name>substrate</name>
    </ligand>
</feature>
<dbReference type="SUPFAM" id="SSF56784">
    <property type="entry name" value="HAD-like"/>
    <property type="match status" value="1"/>
</dbReference>
<evidence type="ECO:0000313" key="14">
    <source>
        <dbReference type="EMBL" id="KYD10124.1"/>
    </source>
</evidence>
<feature type="binding site" evidence="11">
    <location>
        <begin position="10"/>
        <end position="12"/>
    </location>
    <ligand>
        <name>substrate</name>
    </ligand>
</feature>
<comment type="cofactor">
    <cofactor evidence="12">
        <name>Mg(2+)</name>
        <dbReference type="ChEBI" id="CHEBI:18420"/>
    </cofactor>
    <text evidence="12">Binds 2 magnesium ions per subunit.</text>
</comment>
<dbReference type="Gene3D" id="1.10.150.240">
    <property type="entry name" value="Putative phosphatase, domain 2"/>
    <property type="match status" value="1"/>
</dbReference>
<evidence type="ECO:0000313" key="15">
    <source>
        <dbReference type="Proteomes" id="UP000075683"/>
    </source>
</evidence>
<keyword evidence="6" id="KW-0119">Carbohydrate metabolism</keyword>
<dbReference type="SFLD" id="SFLDF00046">
    <property type="entry name" value="beta-phosphoglucomutase"/>
    <property type="match status" value="1"/>
</dbReference>
<dbReference type="NCBIfam" id="TIGR01990">
    <property type="entry name" value="bPGM"/>
    <property type="match status" value="1"/>
</dbReference>
<evidence type="ECO:0000256" key="13">
    <source>
        <dbReference type="PIRSR" id="PIRSR610972-4"/>
    </source>
</evidence>
<feature type="active site" description="Proton donor/acceptor" evidence="10">
    <location>
        <position position="10"/>
    </location>
</feature>
<evidence type="ECO:0000256" key="4">
    <source>
        <dbReference type="ARBA" id="ARBA00022842"/>
    </source>
</evidence>
<gene>
    <name evidence="14" type="ORF">B4135_3603</name>
</gene>
<dbReference type="RefSeq" id="WP_082798593.1">
    <property type="nucleotide sequence ID" value="NZ_LQYT01000121.1"/>
</dbReference>
<dbReference type="SFLD" id="SFLDG01129">
    <property type="entry name" value="C1.5:_HAD__Beta-PGM__Phosphata"/>
    <property type="match status" value="1"/>
</dbReference>
<evidence type="ECO:0000256" key="7">
    <source>
        <dbReference type="ARBA" id="ARBA00044926"/>
    </source>
</evidence>
<dbReference type="GO" id="GO:0008801">
    <property type="term" value="F:beta-phosphoglucomutase activity"/>
    <property type="evidence" value="ECO:0007669"/>
    <property type="project" value="UniProtKB-EC"/>
</dbReference>
<reference evidence="14 15" key="1">
    <citation type="submission" date="2016-01" db="EMBL/GenBank/DDBJ databases">
        <title>Draft Genome Sequences of Seven Thermophilic Sporeformers Isolated from Foods.</title>
        <authorList>
            <person name="Berendsen E.M."/>
            <person name="Wells-Bennik M.H."/>
            <person name="Krawcyk A.O."/>
            <person name="De Jong A."/>
            <person name="Holsappel S."/>
            <person name="Eijlander R.T."/>
            <person name="Kuipers O.P."/>
        </authorList>
    </citation>
    <scope>NUCLEOTIDE SEQUENCE [LARGE SCALE GENOMIC DNA]</scope>
    <source>
        <strain evidence="14 15">B4135</strain>
    </source>
</reference>
<evidence type="ECO:0000256" key="2">
    <source>
        <dbReference type="ARBA" id="ARBA00022553"/>
    </source>
</evidence>
<dbReference type="PATRIC" id="fig|301148.3.peg.1646"/>
<proteinExistence type="inferred from homology"/>
<feature type="binding site" evidence="11">
    <location>
        <position position="148"/>
    </location>
    <ligand>
        <name>substrate</name>
    </ligand>
</feature>
<dbReference type="InterPro" id="IPR006439">
    <property type="entry name" value="HAD-SF_hydro_IA"/>
</dbReference>
<keyword evidence="3 12" id="KW-0479">Metal-binding</keyword>
<dbReference type="Pfam" id="PF00702">
    <property type="entry name" value="Hydrolase"/>
    <property type="match status" value="1"/>
</dbReference>
<dbReference type="InterPro" id="IPR010972">
    <property type="entry name" value="Beta-PGM"/>
</dbReference>
<dbReference type="InterPro" id="IPR023214">
    <property type="entry name" value="HAD_sf"/>
</dbReference>
<feature type="binding site" evidence="12">
    <location>
        <position position="172"/>
    </location>
    <ligand>
        <name>Mg(2+)</name>
        <dbReference type="ChEBI" id="CHEBI:18420"/>
    </ligand>
</feature>
<comment type="caution">
    <text evidence="14">The sequence shown here is derived from an EMBL/GenBank/DDBJ whole genome shotgun (WGS) entry which is preliminary data.</text>
</comment>
<feature type="binding site" evidence="12">
    <location>
        <position position="173"/>
    </location>
    <ligand>
        <name>Mg(2+)</name>
        <dbReference type="ChEBI" id="CHEBI:18420"/>
    </ligand>
</feature>
<dbReference type="NCBIfam" id="TIGR02009">
    <property type="entry name" value="PGMB-YQAB-SF"/>
    <property type="match status" value="1"/>
</dbReference>
<feature type="site" description="Important for catalytic activity and assists the phosphoryl transfer reaction to Asp8 by balancing charge and orienting the reacting groups" evidence="13">
    <location>
        <position position="117"/>
    </location>
</feature>
<dbReference type="SFLD" id="SFLDG01135">
    <property type="entry name" value="C1.5.6:_HAD__Beta-PGM__Phospha"/>
    <property type="match status" value="1"/>
</dbReference>
<feature type="binding site" evidence="11">
    <location>
        <begin position="117"/>
        <end position="121"/>
    </location>
    <ligand>
        <name>substrate</name>
    </ligand>
</feature>
<dbReference type="NCBIfam" id="TIGR01509">
    <property type="entry name" value="HAD-SF-IA-v3"/>
    <property type="match status" value="1"/>
</dbReference>
<feature type="binding site" evidence="12">
    <location>
        <position position="12"/>
    </location>
    <ligand>
        <name>Mg(2+)</name>
        <dbReference type="ChEBI" id="CHEBI:18420"/>
    </ligand>
</feature>
<name>A0A150LCY3_9BACI</name>
<dbReference type="SFLD" id="SFLDS00003">
    <property type="entry name" value="Haloacid_Dehalogenase"/>
    <property type="match status" value="1"/>
</dbReference>
<evidence type="ECO:0000256" key="5">
    <source>
        <dbReference type="ARBA" id="ARBA00023235"/>
    </source>
</evidence>
<evidence type="ECO:0000256" key="11">
    <source>
        <dbReference type="PIRSR" id="PIRSR610972-2"/>
    </source>
</evidence>
<feature type="binding site" evidence="11">
    <location>
        <position position="26"/>
    </location>
    <ligand>
        <name>substrate</name>
    </ligand>
</feature>
<comment type="similarity">
    <text evidence="1">Belongs to the HAD-like hydrolase superfamily. CbbY/CbbZ/Gph/YieH family.</text>
</comment>
<evidence type="ECO:0000256" key="8">
    <source>
        <dbReference type="ARBA" id="ARBA00044968"/>
    </source>
</evidence>
<evidence type="ECO:0000256" key="3">
    <source>
        <dbReference type="ARBA" id="ARBA00022723"/>
    </source>
</evidence>
<dbReference type="InterPro" id="IPR010976">
    <property type="entry name" value="B-phosphoglucomutase_hydrolase"/>
</dbReference>
<keyword evidence="2" id="KW-0597">Phosphoprotein</keyword>
<dbReference type="InterPro" id="IPR023198">
    <property type="entry name" value="PGP-like_dom2"/>
</dbReference>
<evidence type="ECO:0000256" key="12">
    <source>
        <dbReference type="PIRSR" id="PIRSR610972-3"/>
    </source>
</evidence>
<evidence type="ECO:0000256" key="9">
    <source>
        <dbReference type="ARBA" id="ARBA00044991"/>
    </source>
</evidence>
<accession>A0A150LCY3</accession>
<keyword evidence="4 12" id="KW-0460">Magnesium</keyword>
<dbReference type="PANTHER" id="PTHR46193:SF18">
    <property type="entry name" value="HEXITOL PHOSPHATASE B"/>
    <property type="match status" value="1"/>
</dbReference>
<dbReference type="CDD" id="cd02598">
    <property type="entry name" value="HAD_BPGM"/>
    <property type="match status" value="1"/>
</dbReference>
<dbReference type="Proteomes" id="UP000075683">
    <property type="component" value="Unassembled WGS sequence"/>
</dbReference>
<feature type="binding site" evidence="12">
    <location>
        <position position="10"/>
    </location>
    <ligand>
        <name>Mg(2+)</name>
        <dbReference type="ChEBI" id="CHEBI:18420"/>
    </ligand>
</feature>
<dbReference type="GO" id="GO:0000287">
    <property type="term" value="F:magnesium ion binding"/>
    <property type="evidence" value="ECO:0007669"/>
    <property type="project" value="InterPro"/>
</dbReference>
<dbReference type="EMBL" id="LQYT01000121">
    <property type="protein sequence ID" value="KYD10124.1"/>
    <property type="molecule type" value="Genomic_DNA"/>
</dbReference>
<dbReference type="EC" id="5.4.2.6" evidence="8"/>
<comment type="catalytic activity">
    <reaction evidence="7">
        <text>beta-D-glucose 1-phosphate = beta-D-glucose 6-phosphate</text>
        <dbReference type="Rhea" id="RHEA:20113"/>
        <dbReference type="ChEBI" id="CHEBI:57684"/>
        <dbReference type="ChEBI" id="CHEBI:58247"/>
        <dbReference type="EC" id="5.4.2.6"/>
    </reaction>
</comment>
<evidence type="ECO:0000256" key="10">
    <source>
        <dbReference type="PIRSR" id="PIRSR610972-1"/>
    </source>
</evidence>
<dbReference type="GO" id="GO:0005975">
    <property type="term" value="P:carbohydrate metabolic process"/>
    <property type="evidence" value="ECO:0007669"/>
    <property type="project" value="InterPro"/>
</dbReference>
<feature type="binding site" evidence="11">
    <location>
        <position position="79"/>
    </location>
    <ligand>
        <name>substrate</name>
    </ligand>
</feature>
<organism evidence="14 15">
    <name type="scientific">Caldibacillus debilis</name>
    <dbReference type="NCBI Taxonomy" id="301148"/>
    <lineage>
        <taxon>Bacteria</taxon>
        <taxon>Bacillati</taxon>
        <taxon>Bacillota</taxon>
        <taxon>Bacilli</taxon>
        <taxon>Bacillales</taxon>
        <taxon>Bacillaceae</taxon>
        <taxon>Caldibacillus</taxon>
    </lineage>
</organism>
<feature type="binding site" evidence="11">
    <location>
        <position position="53"/>
    </location>
    <ligand>
        <name>substrate</name>
    </ligand>
</feature>
<evidence type="ECO:0000256" key="1">
    <source>
        <dbReference type="ARBA" id="ARBA00006171"/>
    </source>
</evidence>
<dbReference type="PANTHER" id="PTHR46193">
    <property type="entry name" value="6-PHOSPHOGLUCONATE PHOSPHATASE"/>
    <property type="match status" value="1"/>
</dbReference>
<dbReference type="Gene3D" id="3.40.50.1000">
    <property type="entry name" value="HAD superfamily/HAD-like"/>
    <property type="match status" value="1"/>
</dbReference>
<sequence>MTKPKLFIFDLDGVITDTAEFHFLAWKQLAEELGITIDRRFNEELKGISRMESLEKILALDPALQGMPLEEKKRLAEKKNDHYKELIRTITPDHILPGVEPLIKRIKEEGILLALGSASKNAPAVLQRLGLYEDFDFIVDPAKVKKGKPDPEIFTKAADHFRVPYSACVGVEDSAAGIEAINRAGMFSVGVGAADVLSASAYIVPDTSRLDFDRIVEKFNRAWEVEPSR</sequence>
<protein>
    <recommendedName>
        <fullName evidence="9">Beta-phosphoglucomutase</fullName>
        <ecNumber evidence="8">5.4.2.6</ecNumber>
    </recommendedName>
</protein>
<feature type="active site" description="Proton donor/acceptor" evidence="10">
    <location>
        <position position="12"/>
    </location>
</feature>
<dbReference type="OrthoDB" id="9797743at2"/>
<evidence type="ECO:0000256" key="6">
    <source>
        <dbReference type="ARBA" id="ARBA00023277"/>
    </source>
</evidence>
<keyword evidence="5 14" id="KW-0413">Isomerase</keyword>
<dbReference type="InterPro" id="IPR051600">
    <property type="entry name" value="Beta-PGM-like"/>
</dbReference>
<dbReference type="AlphaFoldDB" id="A0A150LCY3"/>